<dbReference type="AlphaFoldDB" id="G3AFD5"/>
<reference evidence="1 2" key="1">
    <citation type="journal article" date="2011" name="Proc. Natl. Acad. Sci. U.S.A.">
        <title>Comparative genomics of xylose-fermenting fungi for enhanced biofuel production.</title>
        <authorList>
            <person name="Wohlbach D.J."/>
            <person name="Kuo A."/>
            <person name="Sato T.K."/>
            <person name="Potts K.M."/>
            <person name="Salamov A.A."/>
            <person name="LaButti K.M."/>
            <person name="Sun H."/>
            <person name="Clum A."/>
            <person name="Pangilinan J.L."/>
            <person name="Lindquist E.A."/>
            <person name="Lucas S."/>
            <person name="Lapidus A."/>
            <person name="Jin M."/>
            <person name="Gunawan C."/>
            <person name="Balan V."/>
            <person name="Dale B.E."/>
            <person name="Jeffries T.W."/>
            <person name="Zinkel R."/>
            <person name="Barry K.W."/>
            <person name="Grigoriev I.V."/>
            <person name="Gasch A.P."/>
        </authorList>
    </citation>
    <scope>NUCLEOTIDE SEQUENCE [LARGE SCALE GENOMIC DNA]</scope>
    <source>
        <strain evidence="2">NRRL Y-27907 / 11-Y1</strain>
    </source>
</reference>
<dbReference type="Proteomes" id="UP000000709">
    <property type="component" value="Unassembled WGS sequence"/>
</dbReference>
<protein>
    <submittedName>
        <fullName evidence="1">Uncharacterized protein</fullName>
    </submittedName>
</protein>
<dbReference type="InParanoid" id="G3AFD5"/>
<dbReference type="GeneID" id="18871774"/>
<name>G3AFD5_SPAPN</name>
<evidence type="ECO:0000313" key="2">
    <source>
        <dbReference type="Proteomes" id="UP000000709"/>
    </source>
</evidence>
<evidence type="ECO:0000313" key="1">
    <source>
        <dbReference type="EMBL" id="EGW34924.1"/>
    </source>
</evidence>
<sequence length="180" mass="19726">MSLNLALPGIPKPAEFIPVFTFNLKLASDPTSIFSDPASDKALSLATVSSGEVKTVANSLGLEFEVVDISGWDDLSLKISASTNSLDCKLYGKTPSGAGVFIHYGGKVQLTESTINVVTKKTQVASIEESYVTCNPTFQLDEAVEDKYKWVLKENFFGRGRFGRDDDGTLYVQYYVYVIR</sequence>
<dbReference type="HOGENOM" id="CLU_127758_0_0_1"/>
<keyword evidence="2" id="KW-1185">Reference proteome</keyword>
<dbReference type="STRING" id="619300.G3AFD5"/>
<accession>G3AFD5</accession>
<proteinExistence type="predicted"/>
<organism evidence="2">
    <name type="scientific">Spathaspora passalidarum (strain NRRL Y-27907 / 11-Y1)</name>
    <dbReference type="NCBI Taxonomy" id="619300"/>
    <lineage>
        <taxon>Eukaryota</taxon>
        <taxon>Fungi</taxon>
        <taxon>Dikarya</taxon>
        <taxon>Ascomycota</taxon>
        <taxon>Saccharomycotina</taxon>
        <taxon>Pichiomycetes</taxon>
        <taxon>Debaryomycetaceae</taxon>
        <taxon>Spathaspora</taxon>
    </lineage>
</organism>
<dbReference type="Gene3D" id="2.40.160.20">
    <property type="match status" value="1"/>
</dbReference>
<dbReference type="EMBL" id="GL996499">
    <property type="protein sequence ID" value="EGW34924.1"/>
    <property type="molecule type" value="Genomic_DNA"/>
</dbReference>
<dbReference type="eggNOG" id="ENOG502SEMM">
    <property type="taxonomic scope" value="Eukaryota"/>
</dbReference>
<dbReference type="KEGG" id="spaa:SPAPADRAFT_53310"/>
<dbReference type="Pfam" id="PF11578">
    <property type="entry name" value="DUF3237"/>
    <property type="match status" value="1"/>
</dbReference>
<gene>
    <name evidence="1" type="ORF">SPAPADRAFT_53310</name>
</gene>
<dbReference type="RefSeq" id="XP_007372336.1">
    <property type="nucleotide sequence ID" value="XM_007372274.1"/>
</dbReference>
<dbReference type="OMA" id="LDCKLYG"/>
<dbReference type="OrthoDB" id="2544694at2759"/>